<dbReference type="SMART" id="SM00028">
    <property type="entry name" value="TPR"/>
    <property type="match status" value="4"/>
</dbReference>
<evidence type="ECO:0000313" key="3">
    <source>
        <dbReference type="Proteomes" id="UP000076567"/>
    </source>
</evidence>
<accession>A0A163RU72</accession>
<proteinExistence type="predicted"/>
<dbReference type="InterPro" id="IPR019734">
    <property type="entry name" value="TPR_rpt"/>
</dbReference>
<dbReference type="PROSITE" id="PS50943">
    <property type="entry name" value="HTH_CROC1"/>
    <property type="match status" value="1"/>
</dbReference>
<dbReference type="Proteomes" id="UP000076567">
    <property type="component" value="Unassembled WGS sequence"/>
</dbReference>
<dbReference type="Gene3D" id="1.25.40.10">
    <property type="entry name" value="Tetratricopeptide repeat domain"/>
    <property type="match status" value="1"/>
</dbReference>
<dbReference type="InterPro" id="IPR001387">
    <property type="entry name" value="Cro/C1-type_HTH"/>
</dbReference>
<protein>
    <recommendedName>
        <fullName evidence="1">HTH cro/C1-type domain-containing protein</fullName>
    </recommendedName>
</protein>
<dbReference type="SUPFAM" id="SSF47413">
    <property type="entry name" value="lambda repressor-like DNA-binding domains"/>
    <property type="match status" value="1"/>
</dbReference>
<dbReference type="Gene3D" id="1.10.260.40">
    <property type="entry name" value="lambda repressor-like DNA-binding domains"/>
    <property type="match status" value="1"/>
</dbReference>
<dbReference type="InterPro" id="IPR011990">
    <property type="entry name" value="TPR-like_helical_dom_sf"/>
</dbReference>
<dbReference type="Pfam" id="PF18801">
    <property type="entry name" value="RapH_N"/>
    <property type="match status" value="1"/>
</dbReference>
<dbReference type="GO" id="GO:0003677">
    <property type="term" value="F:DNA binding"/>
    <property type="evidence" value="ECO:0007669"/>
    <property type="project" value="InterPro"/>
</dbReference>
<feature type="domain" description="HTH cro/C1-type" evidence="1">
    <location>
        <begin position="6"/>
        <end position="59"/>
    </location>
</feature>
<evidence type="ECO:0000259" key="1">
    <source>
        <dbReference type="PROSITE" id="PS50943"/>
    </source>
</evidence>
<organism evidence="2 3">
    <name type="scientific">Fictibacillus phosphorivorans</name>
    <dbReference type="NCBI Taxonomy" id="1221500"/>
    <lineage>
        <taxon>Bacteria</taxon>
        <taxon>Bacillati</taxon>
        <taxon>Bacillota</taxon>
        <taxon>Bacilli</taxon>
        <taxon>Bacillales</taxon>
        <taxon>Fictibacillaceae</taxon>
        <taxon>Fictibacillus</taxon>
    </lineage>
</organism>
<dbReference type="OrthoDB" id="252257at2"/>
<reference evidence="3" key="1">
    <citation type="submission" date="2016-01" db="EMBL/GenBank/DDBJ databases">
        <title>Draft genome of Chromobacterium sp. F49.</title>
        <authorList>
            <person name="Hong K.W."/>
        </authorList>
    </citation>
    <scope>NUCLEOTIDE SEQUENCE [LARGE SCALE GENOMIC DNA]</scope>
    <source>
        <strain evidence="3">P7IIIA</strain>
    </source>
</reference>
<keyword evidence="3" id="KW-1185">Reference proteome</keyword>
<dbReference type="EMBL" id="LRFC01000009">
    <property type="protein sequence ID" value="KZE67584.1"/>
    <property type="molecule type" value="Genomic_DNA"/>
</dbReference>
<dbReference type="AlphaFoldDB" id="A0A163RU72"/>
<name>A0A163RU72_9BACL</name>
<dbReference type="Pfam" id="PF01381">
    <property type="entry name" value="HTH_3"/>
    <property type="match status" value="1"/>
</dbReference>
<gene>
    <name evidence="2" type="ORF">AWM68_19165</name>
</gene>
<dbReference type="SUPFAM" id="SSF48452">
    <property type="entry name" value="TPR-like"/>
    <property type="match status" value="1"/>
</dbReference>
<evidence type="ECO:0000313" key="2">
    <source>
        <dbReference type="EMBL" id="KZE67584.1"/>
    </source>
</evidence>
<dbReference type="RefSeq" id="WP_066239402.1">
    <property type="nucleotide sequence ID" value="NZ_LRFC01000009.1"/>
</dbReference>
<dbReference type="CDD" id="cd00093">
    <property type="entry name" value="HTH_XRE"/>
    <property type="match status" value="1"/>
</dbReference>
<dbReference type="InterPro" id="IPR010982">
    <property type="entry name" value="Lambda_DNA-bd_dom_sf"/>
</dbReference>
<dbReference type="SMART" id="SM00530">
    <property type="entry name" value="HTH_XRE"/>
    <property type="match status" value="1"/>
</dbReference>
<sequence length="419" mass="49087">MVGQRIRYYRKTKGLTQEELAQGICSVSYLSKIEKGDAKSSEEVINMLCERLGISPEEVDESKILEMLNEWNMMMVNRQFDEAEATFQEVNENMKGISQPNLLLRYQLFKARYYLVQSTPNLSLAKDELNKVNELFEQLPNDLKFYFYTFNGMYSNYISRYQEALDFFEKADKQFNQTSNLSDIEAATVYYFLGLTHNYLLHISSVANYAYKAIGIFDREYCYSRSADCQILLGLSYRRARNYEKAKYHLNLALKYSTVFQDKYTSGVILHNLGYVAACQNQHYKAIDYLKQSLIYKEDRGTIHNTAGTLYLLATEYYIVGEIKEAKELIYQGLKIVNSNHEVYYHLKQLEFQVTGNEKDPEFTKFLSRDSIPFFKEKGILEHEATHSELLADIYFEQGQYKKASLYYRIANNARKNIY</sequence>
<comment type="caution">
    <text evidence="2">The sequence shown here is derived from an EMBL/GenBank/DDBJ whole genome shotgun (WGS) entry which is preliminary data.</text>
</comment>